<dbReference type="Pfam" id="PF00440">
    <property type="entry name" value="TetR_N"/>
    <property type="match status" value="1"/>
</dbReference>
<evidence type="ECO:0000256" key="4">
    <source>
        <dbReference type="ARBA" id="ARBA00023163"/>
    </source>
</evidence>
<dbReference type="PANTHER" id="PTHR30055:SF228">
    <property type="entry name" value="TRANSCRIPTIONAL REGULATOR-RELATED"/>
    <property type="match status" value="1"/>
</dbReference>
<keyword evidence="2" id="KW-0805">Transcription regulation</keyword>
<evidence type="ECO:0000259" key="6">
    <source>
        <dbReference type="PROSITE" id="PS50977"/>
    </source>
</evidence>
<dbReference type="Proteomes" id="UP000268084">
    <property type="component" value="Chromosome"/>
</dbReference>
<accession>A0A3G8ZLW2</accession>
<evidence type="ECO:0000256" key="3">
    <source>
        <dbReference type="ARBA" id="ARBA00023125"/>
    </source>
</evidence>
<dbReference type="InterPro" id="IPR009057">
    <property type="entry name" value="Homeodomain-like_sf"/>
</dbReference>
<keyword evidence="1" id="KW-0678">Repressor</keyword>
<sequence>MTQKQNGRQRQPTEIRRRMLMDAARTVIVDRGLHATTVRDIAAAGEVAVGTVTYHFSGIAEVLAGVLEAEMQGYSAPVMRRAAAAATGRKGLGEIIEGLLGSQPRLTEHWKLWLDFWTLAAHRPEYSAYQSQIYQELHEQVRKIIVAGIADGSLSSADPADAAVAFVSMMDGLVIQAYVPQSRLTPKDARRLLHHFVDSSMEVAKS</sequence>
<dbReference type="PROSITE" id="PS50977">
    <property type="entry name" value="HTH_TETR_2"/>
    <property type="match status" value="1"/>
</dbReference>
<evidence type="ECO:0000256" key="2">
    <source>
        <dbReference type="ARBA" id="ARBA00023015"/>
    </source>
</evidence>
<keyword evidence="8" id="KW-1185">Reference proteome</keyword>
<protein>
    <submittedName>
        <fullName evidence="7">TetR family transcriptional regulator</fullName>
    </submittedName>
</protein>
<keyword evidence="4" id="KW-0804">Transcription</keyword>
<dbReference type="GO" id="GO:0003700">
    <property type="term" value="F:DNA-binding transcription factor activity"/>
    <property type="evidence" value="ECO:0007669"/>
    <property type="project" value="TreeGrafter"/>
</dbReference>
<keyword evidence="3 5" id="KW-0238">DNA-binding</keyword>
<dbReference type="KEGG" id="nak:EH165_09445"/>
<dbReference type="Pfam" id="PF13977">
    <property type="entry name" value="TetR_C_6"/>
    <property type="match status" value="1"/>
</dbReference>
<dbReference type="OrthoDB" id="116659at2"/>
<proteinExistence type="predicted"/>
<dbReference type="InterPro" id="IPR001647">
    <property type="entry name" value="HTH_TetR"/>
</dbReference>
<name>A0A3G8ZLW2_9ACTN</name>
<dbReference type="InterPro" id="IPR036271">
    <property type="entry name" value="Tet_transcr_reg_TetR-rel_C_sf"/>
</dbReference>
<feature type="domain" description="HTH tetR-type" evidence="6">
    <location>
        <begin position="14"/>
        <end position="74"/>
    </location>
</feature>
<reference evidence="7 8" key="1">
    <citation type="submission" date="2018-11" db="EMBL/GenBank/DDBJ databases">
        <authorList>
            <person name="Da X."/>
        </authorList>
    </citation>
    <scope>NUCLEOTIDE SEQUENCE [LARGE SCALE GENOMIC DNA]</scope>
    <source>
        <strain evidence="7 8">S14-144</strain>
    </source>
</reference>
<organism evidence="7 8">
    <name type="scientific">Nakamurella antarctica</name>
    <dbReference type="NCBI Taxonomy" id="1902245"/>
    <lineage>
        <taxon>Bacteria</taxon>
        <taxon>Bacillati</taxon>
        <taxon>Actinomycetota</taxon>
        <taxon>Actinomycetes</taxon>
        <taxon>Nakamurellales</taxon>
        <taxon>Nakamurellaceae</taxon>
        <taxon>Nakamurella</taxon>
    </lineage>
</organism>
<dbReference type="GO" id="GO:0000976">
    <property type="term" value="F:transcription cis-regulatory region binding"/>
    <property type="evidence" value="ECO:0007669"/>
    <property type="project" value="TreeGrafter"/>
</dbReference>
<evidence type="ECO:0000256" key="1">
    <source>
        <dbReference type="ARBA" id="ARBA00022491"/>
    </source>
</evidence>
<dbReference type="SUPFAM" id="SSF48498">
    <property type="entry name" value="Tetracyclin repressor-like, C-terminal domain"/>
    <property type="match status" value="1"/>
</dbReference>
<reference evidence="7 8" key="2">
    <citation type="submission" date="2018-12" db="EMBL/GenBank/DDBJ databases">
        <title>Nakamurella antarcticus sp. nov., isolated from Antarctica South Shetland Islands soil.</title>
        <authorList>
            <person name="Peng F."/>
        </authorList>
    </citation>
    <scope>NUCLEOTIDE SEQUENCE [LARGE SCALE GENOMIC DNA]</scope>
    <source>
        <strain evidence="7 8">S14-144</strain>
    </source>
</reference>
<dbReference type="AlphaFoldDB" id="A0A3G8ZLW2"/>
<dbReference type="RefSeq" id="WP_124799238.1">
    <property type="nucleotide sequence ID" value="NZ_CP034170.1"/>
</dbReference>
<evidence type="ECO:0000313" key="7">
    <source>
        <dbReference type="EMBL" id="AZI58329.1"/>
    </source>
</evidence>
<dbReference type="SUPFAM" id="SSF46689">
    <property type="entry name" value="Homeodomain-like"/>
    <property type="match status" value="1"/>
</dbReference>
<dbReference type="InterPro" id="IPR039538">
    <property type="entry name" value="BetI_C"/>
</dbReference>
<dbReference type="EMBL" id="CP034170">
    <property type="protein sequence ID" value="AZI58329.1"/>
    <property type="molecule type" value="Genomic_DNA"/>
</dbReference>
<dbReference type="Gene3D" id="1.10.357.10">
    <property type="entry name" value="Tetracycline Repressor, domain 2"/>
    <property type="match status" value="1"/>
</dbReference>
<gene>
    <name evidence="7" type="ORF">EH165_09445</name>
</gene>
<evidence type="ECO:0000256" key="5">
    <source>
        <dbReference type="PROSITE-ProRule" id="PRU00335"/>
    </source>
</evidence>
<dbReference type="InterPro" id="IPR050109">
    <property type="entry name" value="HTH-type_TetR-like_transc_reg"/>
</dbReference>
<feature type="DNA-binding region" description="H-T-H motif" evidence="5">
    <location>
        <begin position="37"/>
        <end position="56"/>
    </location>
</feature>
<dbReference type="PANTHER" id="PTHR30055">
    <property type="entry name" value="HTH-TYPE TRANSCRIPTIONAL REGULATOR RUTR"/>
    <property type="match status" value="1"/>
</dbReference>
<evidence type="ECO:0000313" key="8">
    <source>
        <dbReference type="Proteomes" id="UP000268084"/>
    </source>
</evidence>